<dbReference type="GO" id="GO:0005886">
    <property type="term" value="C:plasma membrane"/>
    <property type="evidence" value="ECO:0007669"/>
    <property type="project" value="UniProtKB-SubCell"/>
</dbReference>
<keyword evidence="5 9" id="KW-0479">Metal-binding</keyword>
<dbReference type="Proteomes" id="UP000016587">
    <property type="component" value="Chromosome"/>
</dbReference>
<dbReference type="GO" id="GO:0008441">
    <property type="term" value="F:3'(2'),5'-bisphosphate nucleotidase activity"/>
    <property type="evidence" value="ECO:0007669"/>
    <property type="project" value="UniProtKB-UniRule"/>
</dbReference>
<dbReference type="InterPro" id="IPR020583">
    <property type="entry name" value="Inositol_monoP_metal-BS"/>
</dbReference>
<keyword evidence="4" id="KW-0997">Cell inner membrane</keyword>
<reference evidence="11 12" key="1">
    <citation type="journal article" date="2013" name="J. Bacteriol.">
        <title>Roles of HynAB and Ech, the only two hydrogenases found in the model sulfate reducer Desulfovibrio gigas.</title>
        <authorList>
            <person name="Morais-Silva F.O."/>
            <person name="Santos C.I."/>
            <person name="Rodrigues R."/>
            <person name="Pereira I.A."/>
            <person name="Rodrigues-Pousada C."/>
        </authorList>
    </citation>
    <scope>NUCLEOTIDE SEQUENCE [LARGE SCALE GENOMIC DNA]</scope>
    <source>
        <strain evidence="12">ATCC 19364 / DSM 1382 / NCIMB 9332 / VKM B-1759</strain>
    </source>
</reference>
<dbReference type="HOGENOM" id="CLU_044118_3_0_7"/>
<keyword evidence="8 9" id="KW-0472">Membrane</keyword>
<dbReference type="GO" id="GO:0000103">
    <property type="term" value="P:sulfate assimilation"/>
    <property type="evidence" value="ECO:0007669"/>
    <property type="project" value="TreeGrafter"/>
</dbReference>
<dbReference type="GO" id="GO:0050427">
    <property type="term" value="P:3'-phosphoadenosine 5'-phosphosulfate metabolic process"/>
    <property type="evidence" value="ECO:0007669"/>
    <property type="project" value="TreeGrafter"/>
</dbReference>
<dbReference type="CDD" id="cd01638">
    <property type="entry name" value="CysQ"/>
    <property type="match status" value="1"/>
</dbReference>
<keyword evidence="3 9" id="KW-1003">Cell membrane</keyword>
<protein>
    <recommendedName>
        <fullName evidence="9">3'(2'),5'-bisphosphate nucleotidase CysQ</fullName>
        <ecNumber evidence="9">3.1.3.7</ecNumber>
    </recommendedName>
    <alternativeName>
        <fullName evidence="9">3'(2'),5-bisphosphonucleoside 3'(2')-phosphohydrolase</fullName>
    </alternativeName>
    <alternativeName>
        <fullName evidence="9">3'-phosphoadenosine 5'-phosphate phosphatase</fullName>
        <shortName evidence="9">PAP phosphatase</shortName>
    </alternativeName>
</protein>
<evidence type="ECO:0000256" key="9">
    <source>
        <dbReference type="HAMAP-Rule" id="MF_02095"/>
    </source>
</evidence>
<dbReference type="eggNOG" id="COG1218">
    <property type="taxonomic scope" value="Bacteria"/>
</dbReference>
<evidence type="ECO:0000256" key="5">
    <source>
        <dbReference type="ARBA" id="ARBA00022723"/>
    </source>
</evidence>
<dbReference type="PRINTS" id="PR00377">
    <property type="entry name" value="IMPHPHTASES"/>
</dbReference>
<evidence type="ECO:0000313" key="12">
    <source>
        <dbReference type="Proteomes" id="UP000016587"/>
    </source>
</evidence>
<dbReference type="InterPro" id="IPR006240">
    <property type="entry name" value="CysQ"/>
</dbReference>
<gene>
    <name evidence="9" type="primary">cysQ</name>
    <name evidence="11" type="ORF">DGI_1852</name>
</gene>
<dbReference type="PROSITE" id="PS00629">
    <property type="entry name" value="IMP_1"/>
    <property type="match status" value="1"/>
</dbReference>
<feature type="binding site" evidence="9">
    <location>
        <position position="93"/>
    </location>
    <ligand>
        <name>Mg(2+)</name>
        <dbReference type="ChEBI" id="CHEBI:18420"/>
        <label>1</label>
    </ligand>
</feature>
<feature type="binding site" evidence="9">
    <location>
        <position position="73"/>
    </location>
    <ligand>
        <name>Mg(2+)</name>
        <dbReference type="ChEBI" id="CHEBI:18420"/>
        <label>1</label>
    </ligand>
</feature>
<dbReference type="AlphaFoldDB" id="T2GBV1"/>
<evidence type="ECO:0000313" key="11">
    <source>
        <dbReference type="EMBL" id="AGW13644.1"/>
    </source>
</evidence>
<dbReference type="PROSITE" id="PS00630">
    <property type="entry name" value="IMP_2"/>
    <property type="match status" value="1"/>
</dbReference>
<dbReference type="RefSeq" id="WP_021760527.1">
    <property type="nucleotide sequence ID" value="NC_022444.1"/>
</dbReference>
<evidence type="ECO:0000256" key="7">
    <source>
        <dbReference type="ARBA" id="ARBA00022842"/>
    </source>
</evidence>
<evidence type="ECO:0000256" key="1">
    <source>
        <dbReference type="ARBA" id="ARBA00001625"/>
    </source>
</evidence>
<sequence>MTPTPRLDPAAVLPALKEACQTSGRLVASHYGKPVAQWTKADDSPVTEADTASHACIVAVLGRHFPGVPVLSEEGDAFPYAVRRNWDQFFLVDPLDGTKGFLRRNGDFCVAIALVQEGRSTAGCIHIPVDDVLYAGGPGLGSEMLAPGAVPVGIRTRKPAPDEGLTVLCSVTRETPKLDAYLQHTHVARRYCRGGAVKFCLLAQGDAHLFPCLYPTYEWDAAAGQAIVEGAGGAVLDLNGNPIRYNKENLINLPFVAAA</sequence>
<feature type="binding site" evidence="10">
    <location>
        <position position="73"/>
    </location>
    <ligand>
        <name>Mg(2+)</name>
        <dbReference type="ChEBI" id="CHEBI:18420"/>
        <label>1</label>
        <note>catalytic</note>
    </ligand>
</feature>
<dbReference type="HAMAP" id="MF_02095">
    <property type="entry name" value="CysQ"/>
    <property type="match status" value="1"/>
</dbReference>
<dbReference type="GO" id="GO:0046854">
    <property type="term" value="P:phosphatidylinositol phosphate biosynthetic process"/>
    <property type="evidence" value="ECO:0007669"/>
    <property type="project" value="InterPro"/>
</dbReference>
<comment type="function">
    <text evidence="9">Converts adenosine-3',5'-bisphosphate (PAP) to AMP.</text>
</comment>
<dbReference type="PATRIC" id="fig|1121448.10.peg.1817"/>
<keyword evidence="12" id="KW-1185">Reference proteome</keyword>
<dbReference type="SUPFAM" id="SSF56655">
    <property type="entry name" value="Carbohydrate phosphatase"/>
    <property type="match status" value="1"/>
</dbReference>
<evidence type="ECO:0000256" key="3">
    <source>
        <dbReference type="ARBA" id="ARBA00022475"/>
    </source>
</evidence>
<evidence type="ECO:0000256" key="2">
    <source>
        <dbReference type="ARBA" id="ARBA00005289"/>
    </source>
</evidence>
<comment type="cofactor">
    <cofactor evidence="9 10">
        <name>Mg(2+)</name>
        <dbReference type="ChEBI" id="CHEBI:18420"/>
    </cofactor>
</comment>
<evidence type="ECO:0000256" key="4">
    <source>
        <dbReference type="ARBA" id="ARBA00022519"/>
    </source>
</evidence>
<feature type="binding site" evidence="9">
    <location>
        <position position="95"/>
    </location>
    <ligand>
        <name>Mg(2+)</name>
        <dbReference type="ChEBI" id="CHEBI:18420"/>
        <label>1</label>
    </ligand>
</feature>
<dbReference type="InterPro" id="IPR020550">
    <property type="entry name" value="Inositol_monophosphatase_CS"/>
</dbReference>
<dbReference type="Gene3D" id="3.40.190.80">
    <property type="match status" value="1"/>
</dbReference>
<keyword evidence="6 9" id="KW-0378">Hydrolase</keyword>
<comment type="similarity">
    <text evidence="2 9">Belongs to the inositol monophosphatase superfamily. CysQ family.</text>
</comment>
<comment type="catalytic activity">
    <reaction evidence="1 9">
        <text>adenosine 3',5'-bisphosphate + H2O = AMP + phosphate</text>
        <dbReference type="Rhea" id="RHEA:10040"/>
        <dbReference type="ChEBI" id="CHEBI:15377"/>
        <dbReference type="ChEBI" id="CHEBI:43474"/>
        <dbReference type="ChEBI" id="CHEBI:58343"/>
        <dbReference type="ChEBI" id="CHEBI:456215"/>
        <dbReference type="EC" id="3.1.3.7"/>
    </reaction>
</comment>
<evidence type="ECO:0000256" key="6">
    <source>
        <dbReference type="ARBA" id="ARBA00022801"/>
    </source>
</evidence>
<comment type="subcellular location">
    <subcellularLocation>
        <location evidence="9">Cell membrane</location>
        <topology evidence="9">Peripheral membrane protein</topology>
        <orientation evidence="9">Cytoplasmic side</orientation>
    </subcellularLocation>
</comment>
<dbReference type="Pfam" id="PF00459">
    <property type="entry name" value="Inositol_P"/>
    <property type="match status" value="1"/>
</dbReference>
<proteinExistence type="inferred from homology"/>
<dbReference type="GO" id="GO:0000287">
    <property type="term" value="F:magnesium ion binding"/>
    <property type="evidence" value="ECO:0007669"/>
    <property type="project" value="UniProtKB-UniRule"/>
</dbReference>
<dbReference type="EC" id="3.1.3.7" evidence="9"/>
<feature type="binding site" evidence="10">
    <location>
        <position position="96"/>
    </location>
    <ligand>
        <name>Mg(2+)</name>
        <dbReference type="ChEBI" id="CHEBI:18420"/>
        <label>1</label>
        <note>catalytic</note>
    </ligand>
</feature>
<keyword evidence="7 9" id="KW-0460">Magnesium</keyword>
<dbReference type="Gene3D" id="3.30.540.10">
    <property type="entry name" value="Fructose-1,6-Bisphosphatase, subunit A, domain 1"/>
    <property type="match status" value="1"/>
</dbReference>
<feature type="binding site" evidence="9">
    <location>
        <position position="73"/>
    </location>
    <ligand>
        <name>substrate</name>
    </ligand>
</feature>
<evidence type="ECO:0000256" key="10">
    <source>
        <dbReference type="PIRSR" id="PIRSR600760-2"/>
    </source>
</evidence>
<dbReference type="OrthoDB" id="9785695at2"/>
<organism evidence="11 12">
    <name type="scientific">Megalodesulfovibrio gigas (strain ATCC 19364 / DSM 1382 / NCIMB 9332 / VKM B-1759)</name>
    <name type="common">Desulfovibrio gigas</name>
    <dbReference type="NCBI Taxonomy" id="1121448"/>
    <lineage>
        <taxon>Bacteria</taxon>
        <taxon>Pseudomonadati</taxon>
        <taxon>Thermodesulfobacteriota</taxon>
        <taxon>Desulfovibrionia</taxon>
        <taxon>Desulfovibrionales</taxon>
        <taxon>Desulfovibrionaceae</taxon>
        <taxon>Megalodesulfovibrio</taxon>
    </lineage>
</organism>
<dbReference type="EMBL" id="CP006585">
    <property type="protein sequence ID" value="AGW13644.1"/>
    <property type="molecule type" value="Genomic_DNA"/>
</dbReference>
<dbReference type="KEGG" id="dgg:DGI_1852"/>
<dbReference type="InterPro" id="IPR000760">
    <property type="entry name" value="Inositol_monophosphatase-like"/>
</dbReference>
<feature type="binding site" evidence="9 10">
    <location>
        <position position="93"/>
    </location>
    <ligand>
        <name>Mg(2+)</name>
        <dbReference type="ChEBI" id="CHEBI:18420"/>
        <label>2</label>
    </ligand>
</feature>
<feature type="binding site" evidence="9 10">
    <location>
        <position position="220"/>
    </location>
    <ligand>
        <name>Mg(2+)</name>
        <dbReference type="ChEBI" id="CHEBI:18420"/>
        <label>2</label>
    </ligand>
</feature>
<dbReference type="STRING" id="1121448.DGI_1852"/>
<dbReference type="PANTHER" id="PTHR43028">
    <property type="entry name" value="3'(2'),5'-BISPHOSPHATE NUCLEOTIDASE 1"/>
    <property type="match status" value="1"/>
</dbReference>
<name>T2GBV1_MEGG1</name>
<feature type="binding site" evidence="9">
    <location>
        <begin position="95"/>
        <end position="98"/>
    </location>
    <ligand>
        <name>substrate</name>
    </ligand>
</feature>
<dbReference type="PANTHER" id="PTHR43028:SF5">
    <property type="entry name" value="3'(2'),5'-BISPHOSPHATE NUCLEOTIDASE 1"/>
    <property type="match status" value="1"/>
</dbReference>
<feature type="binding site" evidence="9">
    <location>
        <position position="96"/>
    </location>
    <ligand>
        <name>Mg(2+)</name>
        <dbReference type="ChEBI" id="CHEBI:18420"/>
        <label>2</label>
    </ligand>
</feature>
<feature type="binding site" evidence="9">
    <location>
        <position position="220"/>
    </location>
    <ligand>
        <name>substrate</name>
    </ligand>
</feature>
<feature type="binding site" evidence="10">
    <location>
        <position position="95"/>
    </location>
    <ligand>
        <name>Mg(2+)</name>
        <dbReference type="ChEBI" id="CHEBI:18420"/>
        <label>1</label>
        <note>catalytic</note>
    </ligand>
</feature>
<evidence type="ECO:0000256" key="8">
    <source>
        <dbReference type="ARBA" id="ARBA00023136"/>
    </source>
</evidence>
<accession>T2GBV1</accession>
<reference evidence="12" key="2">
    <citation type="submission" date="2013-07" db="EMBL/GenBank/DDBJ databases">
        <authorList>
            <person name="Morais-Silva F.O."/>
            <person name="Rezende A.M."/>
            <person name="Pimentel C."/>
            <person name="Resende D.M."/>
            <person name="Santos C.I."/>
            <person name="Clemente C."/>
            <person name="de Oliveira L.M."/>
            <person name="da Silva S.M."/>
            <person name="Costa D.A."/>
            <person name="Varela-Raposo A."/>
            <person name="Horacio E.C.A."/>
            <person name="Matos M."/>
            <person name="Flores O."/>
            <person name="Ruiz J.C."/>
            <person name="Rodrigues-Pousada C."/>
        </authorList>
    </citation>
    <scope>NUCLEOTIDE SEQUENCE [LARGE SCALE GENOMIC DNA]</scope>
    <source>
        <strain evidence="12">ATCC 19364 / DSM 1382 / NCIMB 9332 / VKM B-1759</strain>
    </source>
</reference>
<dbReference type="InterPro" id="IPR050725">
    <property type="entry name" value="CysQ/Inositol_MonoPase"/>
</dbReference>